<protein>
    <submittedName>
        <fullName evidence="7">Dermal papilla derived protein</fullName>
    </submittedName>
</protein>
<sequence>METFAGHALPGIFFILFGTWWTFAVWRNYVRSRQNKQRYVCHSTYAVPCLPKKFSVEGIVKIIGSCACIAREYPATSGGDRAVYAESLQHQTMYVFYLLNGVVDVMYNAGFPFPPRTDYVALLLASASEGLLFHLHLQGRPHLDVIVHTLLVYSMVAMVTCIIAEMCRPRSVLLSLGRAYFCLLHGTWLWQIGFILHNPLPGYRPWDVNSHMDSMLAASVFAWHLMALLVYVGLLGVLAWVVNRTCGRCCHDFDSVDEEAGDLSEALVMHHM</sequence>
<dbReference type="EMBL" id="GFPF01007177">
    <property type="protein sequence ID" value="MAA18323.1"/>
    <property type="molecule type" value="Transcribed_RNA"/>
</dbReference>
<evidence type="ECO:0000313" key="7">
    <source>
        <dbReference type="EMBL" id="MAA18323.1"/>
    </source>
</evidence>
<reference evidence="7" key="1">
    <citation type="journal article" date="2017" name="Parasit. Vectors">
        <title>Sialotranscriptomics of Rhipicephalus zambeziensis reveals intricate expression profiles of secretory proteins and suggests tight temporal transcriptional regulation during blood-feeding.</title>
        <authorList>
            <person name="de Castro M.H."/>
            <person name="de Klerk D."/>
            <person name="Pienaar R."/>
            <person name="Rees D.J.G."/>
            <person name="Mans B.J."/>
        </authorList>
    </citation>
    <scope>NUCLEOTIDE SEQUENCE</scope>
    <source>
        <tissue evidence="7">Salivary glands</tissue>
    </source>
</reference>
<feature type="transmembrane region" description="Helical" evidence="6">
    <location>
        <begin position="145"/>
        <end position="167"/>
    </location>
</feature>
<dbReference type="InterPro" id="IPR042127">
    <property type="entry name" value="TMEM45"/>
</dbReference>
<evidence type="ECO:0000256" key="4">
    <source>
        <dbReference type="ARBA" id="ARBA00022989"/>
    </source>
</evidence>
<dbReference type="InterPro" id="IPR006904">
    <property type="entry name" value="DUF716"/>
</dbReference>
<dbReference type="PANTHER" id="PTHR16007">
    <property type="entry name" value="EPIDIDYMAL MEMBRANE PROTEIN E9-RELATED"/>
    <property type="match status" value="1"/>
</dbReference>
<evidence type="ECO:0000256" key="5">
    <source>
        <dbReference type="ARBA" id="ARBA00023136"/>
    </source>
</evidence>
<feature type="transmembrane region" description="Helical" evidence="6">
    <location>
        <begin position="179"/>
        <end position="200"/>
    </location>
</feature>
<evidence type="ECO:0000256" key="6">
    <source>
        <dbReference type="SAM" id="Phobius"/>
    </source>
</evidence>
<dbReference type="Pfam" id="PF04819">
    <property type="entry name" value="DUF716"/>
    <property type="match status" value="1"/>
</dbReference>
<dbReference type="GO" id="GO:0016020">
    <property type="term" value="C:membrane"/>
    <property type="evidence" value="ECO:0007669"/>
    <property type="project" value="UniProtKB-SubCell"/>
</dbReference>
<proteinExistence type="inferred from homology"/>
<comment type="similarity">
    <text evidence="2">Belongs to the TMEM45 family.</text>
</comment>
<organism evidence="7">
    <name type="scientific">Rhipicephalus zambeziensis</name>
    <dbReference type="NCBI Taxonomy" id="60191"/>
    <lineage>
        <taxon>Eukaryota</taxon>
        <taxon>Metazoa</taxon>
        <taxon>Ecdysozoa</taxon>
        <taxon>Arthropoda</taxon>
        <taxon>Chelicerata</taxon>
        <taxon>Arachnida</taxon>
        <taxon>Acari</taxon>
        <taxon>Parasitiformes</taxon>
        <taxon>Ixodida</taxon>
        <taxon>Ixodoidea</taxon>
        <taxon>Ixodidae</taxon>
        <taxon>Rhipicephalinae</taxon>
        <taxon>Rhipicephalus</taxon>
        <taxon>Rhipicephalus</taxon>
    </lineage>
</organism>
<name>A0A224YVI8_9ACAR</name>
<keyword evidence="5 6" id="KW-0472">Membrane</keyword>
<feature type="transmembrane region" description="Helical" evidence="6">
    <location>
        <begin position="220"/>
        <end position="242"/>
    </location>
</feature>
<evidence type="ECO:0000256" key="3">
    <source>
        <dbReference type="ARBA" id="ARBA00022692"/>
    </source>
</evidence>
<keyword evidence="4 6" id="KW-1133">Transmembrane helix</keyword>
<feature type="transmembrane region" description="Helical" evidence="6">
    <location>
        <begin position="12"/>
        <end position="30"/>
    </location>
</feature>
<keyword evidence="3 6" id="KW-0812">Transmembrane</keyword>
<evidence type="ECO:0000256" key="1">
    <source>
        <dbReference type="ARBA" id="ARBA00004141"/>
    </source>
</evidence>
<accession>A0A224YVI8</accession>
<evidence type="ECO:0000256" key="2">
    <source>
        <dbReference type="ARBA" id="ARBA00006948"/>
    </source>
</evidence>
<dbReference type="AlphaFoldDB" id="A0A224YVI8"/>
<comment type="subcellular location">
    <subcellularLocation>
        <location evidence="1">Membrane</location>
        <topology evidence="1">Multi-pass membrane protein</topology>
    </subcellularLocation>
</comment>
<dbReference type="PANTHER" id="PTHR16007:SF15">
    <property type="entry name" value="TRANSMEMBRANE PROTEIN 45B"/>
    <property type="match status" value="1"/>
</dbReference>